<protein>
    <submittedName>
        <fullName evidence="3">Nodulation protein NodN</fullName>
    </submittedName>
</protein>
<reference evidence="3 4" key="1">
    <citation type="submission" date="2019-09" db="EMBL/GenBank/DDBJ databases">
        <authorList>
            <person name="Depoorter E."/>
        </authorList>
    </citation>
    <scope>NUCLEOTIDE SEQUENCE [LARGE SCALE GENOMIC DNA]</scope>
    <source>
        <strain evidence="3">LMG 6863</strain>
    </source>
</reference>
<evidence type="ECO:0000313" key="3">
    <source>
        <dbReference type="EMBL" id="VWB26550.1"/>
    </source>
</evidence>
<evidence type="ECO:0000313" key="4">
    <source>
        <dbReference type="Proteomes" id="UP000494170"/>
    </source>
</evidence>
<gene>
    <name evidence="3" type="ORF">BLA6863_01103</name>
</gene>
<sequence length="177" mass="19709">MHDESGTAARKPDRDPGHTADGRRHASSWRALSRLATLVDKELGVSEWLSIDQPSIDELVDFTRDRQSVYVDEDLARATPSGAAIAHGFLALSMLYEWASNALPEIERQQDSIHGELSSVRFITPVRRGERVRGRFTLKQVTVRSTTSIQLTVGATVEIENHHKPAIVAEWTMPINA</sequence>
<feature type="compositionally biased region" description="Basic and acidic residues" evidence="1">
    <location>
        <begin position="1"/>
        <end position="24"/>
    </location>
</feature>
<dbReference type="EMBL" id="CABVPY010000005">
    <property type="protein sequence ID" value="VWB26550.1"/>
    <property type="molecule type" value="Genomic_DNA"/>
</dbReference>
<proteinExistence type="predicted"/>
<dbReference type="Pfam" id="PF01575">
    <property type="entry name" value="MaoC_dehydratas"/>
    <property type="match status" value="1"/>
</dbReference>
<evidence type="ECO:0000259" key="2">
    <source>
        <dbReference type="Pfam" id="PF01575"/>
    </source>
</evidence>
<feature type="domain" description="MaoC-like" evidence="2">
    <location>
        <begin position="39"/>
        <end position="157"/>
    </location>
</feature>
<organism evidence="3 4">
    <name type="scientific">Burkholderia lata (strain ATCC 17760 / DSM 23089 / LMG 22485 / NCIMB 9086 / R18194 / 383)</name>
    <dbReference type="NCBI Taxonomy" id="482957"/>
    <lineage>
        <taxon>Bacteria</taxon>
        <taxon>Pseudomonadati</taxon>
        <taxon>Pseudomonadota</taxon>
        <taxon>Betaproteobacteria</taxon>
        <taxon>Burkholderiales</taxon>
        <taxon>Burkholderiaceae</taxon>
        <taxon>Burkholderia</taxon>
        <taxon>Burkholderia cepacia complex</taxon>
    </lineage>
</organism>
<dbReference type="InterPro" id="IPR002539">
    <property type="entry name" value="MaoC-like_dom"/>
</dbReference>
<dbReference type="PANTHER" id="PTHR42993:SF1">
    <property type="entry name" value="MAOC-LIKE DEHYDRATASE DOMAIN-CONTAINING PROTEIN"/>
    <property type="match status" value="1"/>
</dbReference>
<dbReference type="InterPro" id="IPR029069">
    <property type="entry name" value="HotDog_dom_sf"/>
</dbReference>
<dbReference type="SUPFAM" id="SSF54637">
    <property type="entry name" value="Thioesterase/thiol ester dehydrase-isomerase"/>
    <property type="match status" value="1"/>
</dbReference>
<feature type="region of interest" description="Disordered" evidence="1">
    <location>
        <begin position="1"/>
        <end position="26"/>
    </location>
</feature>
<dbReference type="RefSeq" id="WP_174938130.1">
    <property type="nucleotide sequence ID" value="NZ_CABVPY010000005.1"/>
</dbReference>
<evidence type="ECO:0000256" key="1">
    <source>
        <dbReference type="SAM" id="MobiDB-lite"/>
    </source>
</evidence>
<dbReference type="Proteomes" id="UP000494170">
    <property type="component" value="Unassembled WGS sequence"/>
</dbReference>
<dbReference type="AlphaFoldDB" id="A0A6P2I7E6"/>
<accession>A0A6P2I7E6</accession>
<dbReference type="Gene3D" id="3.10.129.10">
    <property type="entry name" value="Hotdog Thioesterase"/>
    <property type="match status" value="1"/>
</dbReference>
<dbReference type="PANTHER" id="PTHR42993">
    <property type="entry name" value="MAOC-LIKE DEHYDRATASE DOMAIN-CONTAINING PROTEIN"/>
    <property type="match status" value="1"/>
</dbReference>
<name>A0A6P2I7E6_BURL3</name>